<accession>A0ABW5MY24</accession>
<dbReference type="EMBL" id="JBHULB010000017">
    <property type="protein sequence ID" value="MFD2588062.1"/>
    <property type="molecule type" value="Genomic_DNA"/>
</dbReference>
<proteinExistence type="predicted"/>
<dbReference type="RefSeq" id="WP_377767601.1">
    <property type="nucleotide sequence ID" value="NZ_JBHULB010000017.1"/>
</dbReference>
<evidence type="ECO:0000313" key="2">
    <source>
        <dbReference type="Proteomes" id="UP001597526"/>
    </source>
</evidence>
<organism evidence="1 2">
    <name type="scientific">Croceitalea marina</name>
    <dbReference type="NCBI Taxonomy" id="1775166"/>
    <lineage>
        <taxon>Bacteria</taxon>
        <taxon>Pseudomonadati</taxon>
        <taxon>Bacteroidota</taxon>
        <taxon>Flavobacteriia</taxon>
        <taxon>Flavobacteriales</taxon>
        <taxon>Flavobacteriaceae</taxon>
        <taxon>Croceitalea</taxon>
    </lineage>
</organism>
<protein>
    <submittedName>
        <fullName evidence="1">Uncharacterized protein</fullName>
    </submittedName>
</protein>
<name>A0ABW5MY24_9FLAO</name>
<sequence>MFAFEDPKDADAFYNYINIKYQLEDYYVDVEVPFKIDDNEYFLSFYEVEIPDKSLNLLTMAVDVALVASDSEPMLSDSYATRDGNWYIAIEVFSATEKDCLHENSPSRAEVLSYLRAIKEEYLSTHNYNETLFKN</sequence>
<keyword evidence="2" id="KW-1185">Reference proteome</keyword>
<dbReference type="Proteomes" id="UP001597526">
    <property type="component" value="Unassembled WGS sequence"/>
</dbReference>
<reference evidence="2" key="1">
    <citation type="journal article" date="2019" name="Int. J. Syst. Evol. Microbiol.">
        <title>The Global Catalogue of Microorganisms (GCM) 10K type strain sequencing project: providing services to taxonomists for standard genome sequencing and annotation.</title>
        <authorList>
            <consortium name="The Broad Institute Genomics Platform"/>
            <consortium name="The Broad Institute Genome Sequencing Center for Infectious Disease"/>
            <person name="Wu L."/>
            <person name="Ma J."/>
        </authorList>
    </citation>
    <scope>NUCLEOTIDE SEQUENCE [LARGE SCALE GENOMIC DNA]</scope>
    <source>
        <strain evidence="2">KCTC 52368</strain>
    </source>
</reference>
<gene>
    <name evidence="1" type="ORF">ACFSQJ_14040</name>
</gene>
<evidence type="ECO:0000313" key="1">
    <source>
        <dbReference type="EMBL" id="MFD2588062.1"/>
    </source>
</evidence>
<comment type="caution">
    <text evidence="1">The sequence shown here is derived from an EMBL/GenBank/DDBJ whole genome shotgun (WGS) entry which is preliminary data.</text>
</comment>